<keyword evidence="1" id="KW-0472">Membrane</keyword>
<reference evidence="2 3" key="1">
    <citation type="submission" date="2018-11" db="EMBL/GenBank/DDBJ databases">
        <title>Genome sequencing of Paenibacillus sp. KCOM 3021 (= ChDC PVNT-B20).</title>
        <authorList>
            <person name="Kook J.-K."/>
            <person name="Park S.-N."/>
            <person name="Lim Y.K."/>
        </authorList>
    </citation>
    <scope>NUCLEOTIDE SEQUENCE [LARGE SCALE GENOMIC DNA]</scope>
    <source>
        <strain evidence="2 3">KCOM 3021</strain>
    </source>
</reference>
<dbReference type="EMBL" id="RRCN01000001">
    <property type="protein sequence ID" value="RRJ61813.1"/>
    <property type="molecule type" value="Genomic_DNA"/>
</dbReference>
<proteinExistence type="predicted"/>
<keyword evidence="1" id="KW-0812">Transmembrane</keyword>
<gene>
    <name evidence="2" type="ORF">EHV15_01610</name>
</gene>
<keyword evidence="3" id="KW-1185">Reference proteome</keyword>
<evidence type="ECO:0000313" key="3">
    <source>
        <dbReference type="Proteomes" id="UP000267017"/>
    </source>
</evidence>
<keyword evidence="1" id="KW-1133">Transmembrane helix</keyword>
<name>A0A3P3TZX7_9BACL</name>
<feature type="transmembrane region" description="Helical" evidence="1">
    <location>
        <begin position="51"/>
        <end position="69"/>
    </location>
</feature>
<accession>A0A3P3TZX7</accession>
<dbReference type="AlphaFoldDB" id="A0A3P3TZX7"/>
<evidence type="ECO:0000313" key="2">
    <source>
        <dbReference type="EMBL" id="RRJ61813.1"/>
    </source>
</evidence>
<comment type="caution">
    <text evidence="2">The sequence shown here is derived from an EMBL/GenBank/DDBJ whole genome shotgun (WGS) entry which is preliminary data.</text>
</comment>
<sequence>MSSLNNVWPGAVGPANVGPANVGPVNVAPVNVAPVHVAPVYVAPVHRFHGFWTSTGTILVLYILLVIILRSTVF</sequence>
<evidence type="ECO:0000256" key="1">
    <source>
        <dbReference type="SAM" id="Phobius"/>
    </source>
</evidence>
<dbReference type="Proteomes" id="UP000267017">
    <property type="component" value="Unassembled WGS sequence"/>
</dbReference>
<protein>
    <recommendedName>
        <fullName evidence="4">Sporulation protein YjcZ</fullName>
    </recommendedName>
</protein>
<organism evidence="2 3">
    <name type="scientific">Paenibacillus oralis</name>
    <dbReference type="NCBI Taxonomy" id="2490856"/>
    <lineage>
        <taxon>Bacteria</taxon>
        <taxon>Bacillati</taxon>
        <taxon>Bacillota</taxon>
        <taxon>Bacilli</taxon>
        <taxon>Bacillales</taxon>
        <taxon>Paenibacillaceae</taxon>
        <taxon>Paenibacillus</taxon>
    </lineage>
</organism>
<evidence type="ECO:0008006" key="4">
    <source>
        <dbReference type="Google" id="ProtNLM"/>
    </source>
</evidence>